<feature type="chain" id="PRO_5039475651" description="DUF4340 domain-containing protein" evidence="1">
    <location>
        <begin position="24"/>
        <end position="324"/>
    </location>
</feature>
<dbReference type="AlphaFoldDB" id="A0A2A7B7F5"/>
<accession>A0A2A7B7F5</accession>
<protein>
    <recommendedName>
        <fullName evidence="2">DUF4340 domain-containing protein</fullName>
    </recommendedName>
</protein>
<dbReference type="Pfam" id="PF14238">
    <property type="entry name" value="DUF4340"/>
    <property type="match status" value="1"/>
</dbReference>
<evidence type="ECO:0000256" key="1">
    <source>
        <dbReference type="SAM" id="SignalP"/>
    </source>
</evidence>
<gene>
    <name evidence="3" type="ORF">CHR60_05865</name>
</gene>
<evidence type="ECO:0000313" key="4">
    <source>
        <dbReference type="Proteomes" id="UP000220904"/>
    </source>
</evidence>
<feature type="signal peptide" evidence="1">
    <location>
        <begin position="1"/>
        <end position="23"/>
    </location>
</feature>
<dbReference type="EMBL" id="NOUV01000011">
    <property type="protein sequence ID" value="PDX87271.1"/>
    <property type="molecule type" value="Genomic_DNA"/>
</dbReference>
<reference evidence="3 4" key="1">
    <citation type="journal article" date="2017" name="Front. Microbiol.">
        <title>New Insights into the Diversity of the Genus Faecalibacterium.</title>
        <authorList>
            <person name="Benevides L."/>
            <person name="Burman S."/>
            <person name="Martin R."/>
            <person name="Robert V."/>
            <person name="Thomas M."/>
            <person name="Miquel S."/>
            <person name="Chain F."/>
            <person name="Sokol H."/>
            <person name="Bermudez-Humaran L.G."/>
            <person name="Morrison M."/>
            <person name="Langella P."/>
            <person name="Azevedo V.A."/>
            <person name="Chatel J.M."/>
            <person name="Soares S."/>
        </authorList>
    </citation>
    <scope>NUCLEOTIDE SEQUENCE [LARGE SCALE GENOMIC DNA]</scope>
    <source>
        <strain evidence="3 4">AHMP21</strain>
    </source>
</reference>
<dbReference type="InterPro" id="IPR025641">
    <property type="entry name" value="DUF4340"/>
</dbReference>
<proteinExistence type="predicted"/>
<name>A0A2A7B7F5_9FIRM</name>
<feature type="domain" description="DUF4340" evidence="2">
    <location>
        <begin position="75"/>
        <end position="252"/>
    </location>
</feature>
<dbReference type="Proteomes" id="UP000220904">
    <property type="component" value="Unassembled WGS sequence"/>
</dbReference>
<evidence type="ECO:0000313" key="3">
    <source>
        <dbReference type="EMBL" id="PDX87271.1"/>
    </source>
</evidence>
<dbReference type="RefSeq" id="WP_097792160.1">
    <property type="nucleotide sequence ID" value="NZ_NOUV01000011.1"/>
</dbReference>
<organism evidence="3 4">
    <name type="scientific">Faecalibacterium prausnitzii</name>
    <dbReference type="NCBI Taxonomy" id="853"/>
    <lineage>
        <taxon>Bacteria</taxon>
        <taxon>Bacillati</taxon>
        <taxon>Bacillota</taxon>
        <taxon>Clostridia</taxon>
        <taxon>Eubacteriales</taxon>
        <taxon>Oscillospiraceae</taxon>
        <taxon>Faecalibacterium</taxon>
    </lineage>
</organism>
<keyword evidence="1" id="KW-0732">Signal</keyword>
<comment type="caution">
    <text evidence="3">The sequence shown here is derived from an EMBL/GenBank/DDBJ whole genome shotgun (WGS) entry which is preliminary data.</text>
</comment>
<evidence type="ECO:0000259" key="2">
    <source>
        <dbReference type="Pfam" id="PF14238"/>
    </source>
</evidence>
<dbReference type="OrthoDB" id="1863148at2"/>
<sequence>MKTKQRTLIVLLVLVFLAGGAFAALTAKNAQAAQAESAAAEGTIPLSSFAAGDLTGLAVTYNGETNTLTVADGSWTLAEDPAYHLDATACNTMVTALSALNAKRQLTEEPGEDYGFTDESLTVTVTAAGETNTFTFGAENAATGDIYLKKAGDDALYTVAASKAACFALSRTELFGAFNPAGLTRSTIESVTLACGDEPFTLTAVSEAAESDRSTDSESDSTAYTTVWRLADAPDAELDETQVSSLLSALSSYVTAQDPHGDASGMKQLAAATVRTADGERTLTYYEGTDGYYLTVSGDASLYTVDAVTVQTLCTAKDRYKAAS</sequence>